<sequence>MDSSCLPRSDHQQAMAITGLSTPNWSPIKNQLVTGPLHAHHDKAKRDLLERRANRGL</sequence>
<feature type="compositionally biased region" description="Basic and acidic residues" evidence="1">
    <location>
        <begin position="44"/>
        <end position="57"/>
    </location>
</feature>
<comment type="caution">
    <text evidence="2">The sequence shown here is derived from an EMBL/GenBank/DDBJ whole genome shotgun (WGS) entry which is preliminary data.</text>
</comment>
<feature type="region of interest" description="Disordered" evidence="1">
    <location>
        <begin position="36"/>
        <end position="57"/>
    </location>
</feature>
<organism evidence="2 3">
    <name type="scientific">Variovorax paradoxus</name>
    <dbReference type="NCBI Taxonomy" id="34073"/>
    <lineage>
        <taxon>Bacteria</taxon>
        <taxon>Pseudomonadati</taxon>
        <taxon>Pseudomonadota</taxon>
        <taxon>Betaproteobacteria</taxon>
        <taxon>Burkholderiales</taxon>
        <taxon>Comamonadaceae</taxon>
        <taxon>Variovorax</taxon>
    </lineage>
</organism>
<name>A0AAW8EGR6_VARPD</name>
<evidence type="ECO:0000313" key="2">
    <source>
        <dbReference type="EMBL" id="MDP9972346.1"/>
    </source>
</evidence>
<reference evidence="2" key="1">
    <citation type="submission" date="2023-07" db="EMBL/GenBank/DDBJ databases">
        <title>Sorghum-associated microbial communities from plants grown in Nebraska, USA.</title>
        <authorList>
            <person name="Schachtman D."/>
        </authorList>
    </citation>
    <scope>NUCLEOTIDE SEQUENCE</scope>
    <source>
        <strain evidence="2">DS3315</strain>
    </source>
</reference>
<dbReference type="AlphaFoldDB" id="A0AAW8EGR6"/>
<proteinExistence type="predicted"/>
<accession>A0AAW8EGR6</accession>
<protein>
    <submittedName>
        <fullName evidence="2">Uncharacterized protein</fullName>
    </submittedName>
</protein>
<dbReference type="EMBL" id="JAUSRV010000008">
    <property type="protein sequence ID" value="MDP9972346.1"/>
    <property type="molecule type" value="Genomic_DNA"/>
</dbReference>
<evidence type="ECO:0000256" key="1">
    <source>
        <dbReference type="SAM" id="MobiDB-lite"/>
    </source>
</evidence>
<dbReference type="Proteomes" id="UP001224845">
    <property type="component" value="Unassembled WGS sequence"/>
</dbReference>
<evidence type="ECO:0000313" key="3">
    <source>
        <dbReference type="Proteomes" id="UP001224845"/>
    </source>
</evidence>
<gene>
    <name evidence="2" type="ORF">J2W39_003588</name>
</gene>